<dbReference type="InterPro" id="IPR045861">
    <property type="entry name" value="CorA_cytoplasmic_dom"/>
</dbReference>
<feature type="transmembrane region" description="Helical" evidence="8">
    <location>
        <begin position="300"/>
        <end position="320"/>
    </location>
</feature>
<keyword evidence="4 8" id="KW-1003">Cell membrane</keyword>
<keyword evidence="7 8" id="KW-0472">Membrane</keyword>
<evidence type="ECO:0000256" key="1">
    <source>
        <dbReference type="ARBA" id="ARBA00004651"/>
    </source>
</evidence>
<dbReference type="Pfam" id="PF01544">
    <property type="entry name" value="CorA"/>
    <property type="match status" value="1"/>
</dbReference>
<keyword evidence="10" id="KW-1185">Reference proteome</keyword>
<dbReference type="PANTHER" id="PTHR46494">
    <property type="entry name" value="CORA FAMILY METAL ION TRANSPORTER (EUROFUNG)"/>
    <property type="match status" value="1"/>
</dbReference>
<gene>
    <name evidence="8 9" type="primary">corA</name>
    <name evidence="9" type="ORF">GCM10023330_12080</name>
</gene>
<feature type="transmembrane region" description="Helical" evidence="8">
    <location>
        <begin position="332"/>
        <end position="352"/>
    </location>
</feature>
<organism evidence="9 10">
    <name type="scientific">Litoribaculum gwangyangense</name>
    <dbReference type="NCBI Taxonomy" id="1130722"/>
    <lineage>
        <taxon>Bacteria</taxon>
        <taxon>Pseudomonadati</taxon>
        <taxon>Bacteroidota</taxon>
        <taxon>Flavobacteriia</taxon>
        <taxon>Flavobacteriales</taxon>
        <taxon>Flavobacteriaceae</taxon>
        <taxon>Litoribaculum</taxon>
    </lineage>
</organism>
<evidence type="ECO:0000256" key="2">
    <source>
        <dbReference type="ARBA" id="ARBA00009765"/>
    </source>
</evidence>
<comment type="similarity">
    <text evidence="2 8">Belongs to the CorA metal ion transporter (MIT) (TC 1.A.35) family.</text>
</comment>
<dbReference type="SUPFAM" id="SSF143865">
    <property type="entry name" value="CorA soluble domain-like"/>
    <property type="match status" value="1"/>
</dbReference>
<evidence type="ECO:0000256" key="3">
    <source>
        <dbReference type="ARBA" id="ARBA00022448"/>
    </source>
</evidence>
<keyword evidence="6 8" id="KW-1133">Transmembrane helix</keyword>
<dbReference type="NCBIfam" id="TIGR00383">
    <property type="entry name" value="corA"/>
    <property type="match status" value="1"/>
</dbReference>
<reference evidence="10" key="1">
    <citation type="journal article" date="2019" name="Int. J. Syst. Evol. Microbiol.">
        <title>The Global Catalogue of Microorganisms (GCM) 10K type strain sequencing project: providing services to taxonomists for standard genome sequencing and annotation.</title>
        <authorList>
            <consortium name="The Broad Institute Genomics Platform"/>
            <consortium name="The Broad Institute Genome Sequencing Center for Infectious Disease"/>
            <person name="Wu L."/>
            <person name="Ma J."/>
        </authorList>
    </citation>
    <scope>NUCLEOTIDE SEQUENCE [LARGE SCALE GENOMIC DNA]</scope>
    <source>
        <strain evidence="10">JCM 18325</strain>
    </source>
</reference>
<name>A0ABP9CCI5_9FLAO</name>
<accession>A0ABP9CCI5</accession>
<evidence type="ECO:0000256" key="6">
    <source>
        <dbReference type="ARBA" id="ARBA00022989"/>
    </source>
</evidence>
<dbReference type="EMBL" id="BAABJW010000002">
    <property type="protein sequence ID" value="GAA4807134.1"/>
    <property type="molecule type" value="Genomic_DNA"/>
</dbReference>
<dbReference type="InterPro" id="IPR045863">
    <property type="entry name" value="CorA_TM1_TM2"/>
</dbReference>
<dbReference type="SUPFAM" id="SSF144083">
    <property type="entry name" value="Magnesium transport protein CorA, transmembrane region"/>
    <property type="match status" value="1"/>
</dbReference>
<evidence type="ECO:0000313" key="10">
    <source>
        <dbReference type="Proteomes" id="UP001501433"/>
    </source>
</evidence>
<evidence type="ECO:0000256" key="8">
    <source>
        <dbReference type="RuleBase" id="RU362010"/>
    </source>
</evidence>
<dbReference type="InterPro" id="IPR004488">
    <property type="entry name" value="Mg/Co-transport_prot_CorA"/>
</dbReference>
<evidence type="ECO:0000256" key="4">
    <source>
        <dbReference type="ARBA" id="ARBA00022475"/>
    </source>
</evidence>
<protein>
    <recommendedName>
        <fullName evidence="8">Magnesium transport protein CorA</fullName>
    </recommendedName>
</protein>
<proteinExistence type="inferred from homology"/>
<comment type="function">
    <text evidence="8">Mediates influx of magnesium ions.</text>
</comment>
<dbReference type="CDD" id="cd12828">
    <property type="entry name" value="TmCorA-like_1"/>
    <property type="match status" value="1"/>
</dbReference>
<dbReference type="Proteomes" id="UP001501433">
    <property type="component" value="Unassembled WGS sequence"/>
</dbReference>
<evidence type="ECO:0000256" key="7">
    <source>
        <dbReference type="ARBA" id="ARBA00023136"/>
    </source>
</evidence>
<dbReference type="PANTHER" id="PTHR46494:SF1">
    <property type="entry name" value="CORA FAMILY METAL ION TRANSPORTER (EUROFUNG)"/>
    <property type="match status" value="1"/>
</dbReference>
<keyword evidence="8" id="KW-0460">Magnesium</keyword>
<sequence length="358" mass="42435">MLKMAKKIRTQLSKKKVGQIPGSVIYTGVKSNQKLFIEAFDYTKDHYEERELTNVEECFNFEEGSITWININGLNHVDAIEKIGEHYELHPLVREDIVNIAQRPKIDEYDDYLFVVLKMLYYDSNEKIVSEQVSFILGKEYVLTFQEAEGDVFDTVRDRIRQGKGRIRNMQADYLLYTLMDAVVDHYFTVIEILGDKIEDFETAIFSGKVDNDVSKNIQDLKREILKVRRAIFPLREVINRIEKNDTSLILKKTITYYRDIYDHLIQVTENIDIYREMIWSLMDMYMTTISNKMNEVMKVLTIMASIFIPLTFIAGIYGMNFEYIPELKYKYGYFVVWGVMITLFLGMIYYFRKKKWL</sequence>
<comment type="subcellular location">
    <subcellularLocation>
        <location evidence="1">Cell membrane</location>
        <topology evidence="1">Multi-pass membrane protein</topology>
    </subcellularLocation>
    <subcellularLocation>
        <location evidence="8">Membrane</location>
        <topology evidence="8">Multi-pass membrane protein</topology>
    </subcellularLocation>
</comment>
<evidence type="ECO:0000313" key="9">
    <source>
        <dbReference type="EMBL" id="GAA4807134.1"/>
    </source>
</evidence>
<comment type="caution">
    <text evidence="9">The sequence shown here is derived from an EMBL/GenBank/DDBJ whole genome shotgun (WGS) entry which is preliminary data.</text>
</comment>
<dbReference type="Gene3D" id="3.30.460.20">
    <property type="entry name" value="CorA soluble domain-like"/>
    <property type="match status" value="1"/>
</dbReference>
<dbReference type="InterPro" id="IPR002523">
    <property type="entry name" value="MgTranspt_CorA/ZnTranspt_ZntB"/>
</dbReference>
<evidence type="ECO:0000256" key="5">
    <source>
        <dbReference type="ARBA" id="ARBA00022692"/>
    </source>
</evidence>
<keyword evidence="8" id="KW-0406">Ion transport</keyword>
<keyword evidence="3 8" id="KW-0813">Transport</keyword>
<dbReference type="Gene3D" id="1.20.58.340">
    <property type="entry name" value="Magnesium transport protein CorA, transmembrane region"/>
    <property type="match status" value="2"/>
</dbReference>
<keyword evidence="5 8" id="KW-0812">Transmembrane</keyword>